<reference evidence="2 4" key="2">
    <citation type="submission" date="2018-08" db="EMBL/GenBank/DDBJ databases">
        <title>Complete genome of the Arcobacter ellisii type strain LMG 26155.</title>
        <authorList>
            <person name="Miller W.G."/>
            <person name="Yee E."/>
            <person name="Bono J.L."/>
        </authorList>
    </citation>
    <scope>NUCLEOTIDE SEQUENCE [LARGE SCALE GENOMIC DNA]</scope>
    <source>
        <strain evidence="2 4">LMG 26155</strain>
    </source>
</reference>
<dbReference type="Proteomes" id="UP000290588">
    <property type="component" value="Unassembled WGS sequence"/>
</dbReference>
<dbReference type="RefSeq" id="WP_118917123.1">
    <property type="nucleotide sequence ID" value="NZ_CP032097.1"/>
</dbReference>
<organism evidence="3 5">
    <name type="scientific">Arcobacter ellisii</name>
    <dbReference type="NCBI Taxonomy" id="913109"/>
    <lineage>
        <taxon>Bacteria</taxon>
        <taxon>Pseudomonadati</taxon>
        <taxon>Campylobacterota</taxon>
        <taxon>Epsilonproteobacteria</taxon>
        <taxon>Campylobacterales</taxon>
        <taxon>Arcobacteraceae</taxon>
        <taxon>Arcobacter</taxon>
    </lineage>
</organism>
<dbReference type="SMART" id="SM00530">
    <property type="entry name" value="HTH_XRE"/>
    <property type="match status" value="1"/>
</dbReference>
<evidence type="ECO:0000313" key="4">
    <source>
        <dbReference type="Proteomes" id="UP000262582"/>
    </source>
</evidence>
<name>A0A347U7U7_9BACT</name>
<proteinExistence type="predicted"/>
<protein>
    <submittedName>
        <fullName evidence="2">Toxin-antitoxin system antitoxin component</fullName>
    </submittedName>
</protein>
<dbReference type="SUPFAM" id="SSF47413">
    <property type="entry name" value="lambda repressor-like DNA-binding domains"/>
    <property type="match status" value="1"/>
</dbReference>
<dbReference type="GO" id="GO:0006355">
    <property type="term" value="P:regulation of DNA-templated transcription"/>
    <property type="evidence" value="ECO:0007669"/>
    <property type="project" value="InterPro"/>
</dbReference>
<feature type="domain" description="HTH cro/C1-type" evidence="1">
    <location>
        <begin position="63"/>
        <end position="116"/>
    </location>
</feature>
<evidence type="ECO:0000313" key="3">
    <source>
        <dbReference type="EMBL" id="RXI28740.1"/>
    </source>
</evidence>
<keyword evidence="4" id="KW-1185">Reference proteome</keyword>
<dbReference type="OrthoDB" id="9796786at2"/>
<dbReference type="Proteomes" id="UP000262582">
    <property type="component" value="Chromosome"/>
</dbReference>
<reference evidence="3 5" key="1">
    <citation type="submission" date="2017-09" db="EMBL/GenBank/DDBJ databases">
        <title>Genomics of the genus Arcobacter.</title>
        <authorList>
            <person name="Perez-Cataluna A."/>
            <person name="Figueras M.J."/>
            <person name="Salas-Masso N."/>
        </authorList>
    </citation>
    <scope>NUCLEOTIDE SEQUENCE [LARGE SCALE GENOMIC DNA]</scope>
    <source>
        <strain evidence="3 5">CECT 7837</strain>
    </source>
</reference>
<sequence>MQLKIIKNEIEYDEALNRIDELMELNPDLGTKESDELEILVLLVEKYEEINWNISTPDPIEAIKYRMEEMNLKQKDLVPYIGNKSKVSELLNRKISLSLSMVRNLSEALHIPLEILVKPVY</sequence>
<dbReference type="PANTHER" id="PTHR40455">
    <property type="entry name" value="ANTITOXIN HIGA"/>
    <property type="match status" value="1"/>
</dbReference>
<dbReference type="InterPro" id="IPR001387">
    <property type="entry name" value="Cro/C1-type_HTH"/>
</dbReference>
<dbReference type="EMBL" id="NXIG01000019">
    <property type="protein sequence ID" value="RXI28740.1"/>
    <property type="molecule type" value="Genomic_DNA"/>
</dbReference>
<evidence type="ECO:0000313" key="2">
    <source>
        <dbReference type="EMBL" id="AXX94925.1"/>
    </source>
</evidence>
<accession>A0A347U7U7</accession>
<dbReference type="PANTHER" id="PTHR40455:SF1">
    <property type="entry name" value="ANTITOXIN HIGA"/>
    <property type="match status" value="1"/>
</dbReference>
<evidence type="ECO:0000313" key="5">
    <source>
        <dbReference type="Proteomes" id="UP000290588"/>
    </source>
</evidence>
<dbReference type="PROSITE" id="PS50943">
    <property type="entry name" value="HTH_CROC1"/>
    <property type="match status" value="1"/>
</dbReference>
<dbReference type="AlphaFoldDB" id="A0A347U7U7"/>
<evidence type="ECO:0000259" key="1">
    <source>
        <dbReference type="PROSITE" id="PS50943"/>
    </source>
</evidence>
<dbReference type="GO" id="GO:0001046">
    <property type="term" value="F:core promoter sequence-specific DNA binding"/>
    <property type="evidence" value="ECO:0007669"/>
    <property type="project" value="TreeGrafter"/>
</dbReference>
<dbReference type="KEGG" id="aell:AELL_1259"/>
<dbReference type="Gene3D" id="1.10.260.40">
    <property type="entry name" value="lambda repressor-like DNA-binding domains"/>
    <property type="match status" value="1"/>
</dbReference>
<gene>
    <name evidence="2" type="ORF">AELL_1259</name>
    <name evidence="3" type="ORF">CP962_13415</name>
</gene>
<dbReference type="EMBL" id="CP032097">
    <property type="protein sequence ID" value="AXX94925.1"/>
    <property type="molecule type" value="Genomic_DNA"/>
</dbReference>
<dbReference type="InterPro" id="IPR010982">
    <property type="entry name" value="Lambda_DNA-bd_dom_sf"/>
</dbReference>
<dbReference type="InterPro" id="IPR039060">
    <property type="entry name" value="Antitox_HigA"/>
</dbReference>